<comment type="caution">
    <text evidence="1">The sequence shown here is derived from an EMBL/GenBank/DDBJ whole genome shotgun (WGS) entry which is preliminary data.</text>
</comment>
<dbReference type="RefSeq" id="WP_380204169.1">
    <property type="nucleotide sequence ID" value="NZ_JBHTEK010000001.1"/>
</dbReference>
<dbReference type="EMBL" id="JBHTEK010000001">
    <property type="protein sequence ID" value="MFC7668668.1"/>
    <property type="molecule type" value="Genomic_DNA"/>
</dbReference>
<keyword evidence="2" id="KW-1185">Reference proteome</keyword>
<accession>A0ABW2U5B8</accession>
<protein>
    <submittedName>
        <fullName evidence="1">Uncharacterized protein</fullName>
    </submittedName>
</protein>
<name>A0ABW2U5B8_9BACT</name>
<proteinExistence type="predicted"/>
<evidence type="ECO:0000313" key="2">
    <source>
        <dbReference type="Proteomes" id="UP001596513"/>
    </source>
</evidence>
<dbReference type="Proteomes" id="UP001596513">
    <property type="component" value="Unassembled WGS sequence"/>
</dbReference>
<evidence type="ECO:0000313" key="1">
    <source>
        <dbReference type="EMBL" id="MFC7668668.1"/>
    </source>
</evidence>
<sequence length="215" mass="22765">MSTRTAMLLHLGANPARTWPQAPRRFAPDTLGRSAGLDSLRATFGGEMAVCYLAASAASSRPGRLGFVRCPKPARTAQWLGRLRRLYGSSPAFTKVGPYQINPVGFPEEAVLGPLLEPAQPYAVEARPGAGVLVGNYLVLSDEQTLNGYLADVVAGRTWAQTPSQVSFCRKRCPAPASASSSTPATAGMRCWAPSPRSGGRACCATRPCLSAFPR</sequence>
<gene>
    <name evidence="1" type="ORF">ACFQT0_15785</name>
</gene>
<reference evidence="2" key="1">
    <citation type="journal article" date="2019" name="Int. J. Syst. Evol. Microbiol.">
        <title>The Global Catalogue of Microorganisms (GCM) 10K type strain sequencing project: providing services to taxonomists for standard genome sequencing and annotation.</title>
        <authorList>
            <consortium name="The Broad Institute Genomics Platform"/>
            <consortium name="The Broad Institute Genome Sequencing Center for Infectious Disease"/>
            <person name="Wu L."/>
            <person name="Ma J."/>
        </authorList>
    </citation>
    <scope>NUCLEOTIDE SEQUENCE [LARGE SCALE GENOMIC DNA]</scope>
    <source>
        <strain evidence="2">JCM 19635</strain>
    </source>
</reference>
<organism evidence="1 2">
    <name type="scientific">Hymenobacter humi</name>
    <dbReference type="NCBI Taxonomy" id="1411620"/>
    <lineage>
        <taxon>Bacteria</taxon>
        <taxon>Pseudomonadati</taxon>
        <taxon>Bacteroidota</taxon>
        <taxon>Cytophagia</taxon>
        <taxon>Cytophagales</taxon>
        <taxon>Hymenobacteraceae</taxon>
        <taxon>Hymenobacter</taxon>
    </lineage>
</organism>